<name>A0A0E9QI36_ANGAN</name>
<organism evidence="1">
    <name type="scientific">Anguilla anguilla</name>
    <name type="common">European freshwater eel</name>
    <name type="synonym">Muraena anguilla</name>
    <dbReference type="NCBI Taxonomy" id="7936"/>
    <lineage>
        <taxon>Eukaryota</taxon>
        <taxon>Metazoa</taxon>
        <taxon>Chordata</taxon>
        <taxon>Craniata</taxon>
        <taxon>Vertebrata</taxon>
        <taxon>Euteleostomi</taxon>
        <taxon>Actinopterygii</taxon>
        <taxon>Neopterygii</taxon>
        <taxon>Teleostei</taxon>
        <taxon>Anguilliformes</taxon>
        <taxon>Anguillidae</taxon>
        <taxon>Anguilla</taxon>
    </lineage>
</organism>
<proteinExistence type="predicted"/>
<reference evidence="1" key="1">
    <citation type="submission" date="2014-11" db="EMBL/GenBank/DDBJ databases">
        <authorList>
            <person name="Amaro Gonzalez C."/>
        </authorList>
    </citation>
    <scope>NUCLEOTIDE SEQUENCE</scope>
</reference>
<evidence type="ECO:0000313" key="1">
    <source>
        <dbReference type="EMBL" id="JAH16444.1"/>
    </source>
</evidence>
<protein>
    <submittedName>
        <fullName evidence="1">Uncharacterized protein</fullName>
    </submittedName>
</protein>
<accession>A0A0E9QI36</accession>
<sequence length="47" mass="5411">MNQKSKLNCNRTVNFFVCIIHENPSISQYVLPHSFVRHSGKGQLLKP</sequence>
<dbReference type="AlphaFoldDB" id="A0A0E9QI36"/>
<reference evidence="1" key="2">
    <citation type="journal article" date="2015" name="Fish Shellfish Immunol.">
        <title>Early steps in the European eel (Anguilla anguilla)-Vibrio vulnificus interaction in the gills: Role of the RtxA13 toxin.</title>
        <authorList>
            <person name="Callol A."/>
            <person name="Pajuelo D."/>
            <person name="Ebbesson L."/>
            <person name="Teles M."/>
            <person name="MacKenzie S."/>
            <person name="Amaro C."/>
        </authorList>
    </citation>
    <scope>NUCLEOTIDE SEQUENCE</scope>
</reference>
<dbReference type="EMBL" id="GBXM01092133">
    <property type="protein sequence ID" value="JAH16444.1"/>
    <property type="molecule type" value="Transcribed_RNA"/>
</dbReference>